<name>A0ABN7X452_GIGMA</name>
<keyword evidence="2" id="KW-1185">Reference proteome</keyword>
<sequence length="66" mass="7814">MPFTNMNNKPINQSKAEVTETLQETINLRQHMPTTNKQKSLEVKELFQEIVRKLENSEIYFEGVKF</sequence>
<dbReference type="Proteomes" id="UP000789901">
    <property type="component" value="Unassembled WGS sequence"/>
</dbReference>
<evidence type="ECO:0000313" key="1">
    <source>
        <dbReference type="EMBL" id="CAG8846753.1"/>
    </source>
</evidence>
<proteinExistence type="predicted"/>
<organism evidence="1 2">
    <name type="scientific">Gigaspora margarita</name>
    <dbReference type="NCBI Taxonomy" id="4874"/>
    <lineage>
        <taxon>Eukaryota</taxon>
        <taxon>Fungi</taxon>
        <taxon>Fungi incertae sedis</taxon>
        <taxon>Mucoromycota</taxon>
        <taxon>Glomeromycotina</taxon>
        <taxon>Glomeromycetes</taxon>
        <taxon>Diversisporales</taxon>
        <taxon>Gigasporaceae</taxon>
        <taxon>Gigaspora</taxon>
    </lineage>
</organism>
<gene>
    <name evidence="1" type="ORF">GMARGA_LOCUS38316</name>
</gene>
<accession>A0ABN7X452</accession>
<protein>
    <submittedName>
        <fullName evidence="1">6403_t:CDS:1</fullName>
    </submittedName>
</protein>
<reference evidence="1 2" key="1">
    <citation type="submission" date="2021-06" db="EMBL/GenBank/DDBJ databases">
        <authorList>
            <person name="Kallberg Y."/>
            <person name="Tangrot J."/>
            <person name="Rosling A."/>
        </authorList>
    </citation>
    <scope>NUCLEOTIDE SEQUENCE [LARGE SCALE GENOMIC DNA]</scope>
    <source>
        <strain evidence="1 2">120-4 pot B 10/14</strain>
    </source>
</reference>
<comment type="caution">
    <text evidence="1">The sequence shown here is derived from an EMBL/GenBank/DDBJ whole genome shotgun (WGS) entry which is preliminary data.</text>
</comment>
<dbReference type="EMBL" id="CAJVQB010084821">
    <property type="protein sequence ID" value="CAG8846753.1"/>
    <property type="molecule type" value="Genomic_DNA"/>
</dbReference>
<evidence type="ECO:0000313" key="2">
    <source>
        <dbReference type="Proteomes" id="UP000789901"/>
    </source>
</evidence>